<sequence length="41" mass="4765">MAVHIPPKFIRPRKRYTTSILGMPVFGQHMRCNIFLAHEGL</sequence>
<dbReference type="EMBL" id="MG702567">
    <property type="protein sequence ID" value="AUO14906.1"/>
    <property type="molecule type" value="Genomic_DNA"/>
</dbReference>
<dbReference type="Proteomes" id="UP000267352">
    <property type="component" value="Segment"/>
</dbReference>
<evidence type="ECO:0000313" key="1">
    <source>
        <dbReference type="EMBL" id="AUO14906.1"/>
    </source>
</evidence>
<reference evidence="1" key="2">
    <citation type="journal article" date="2018" name="Genome Announc.">
        <title>First Report of a Complete Genome Sequence of White spot syndrome virus from India.</title>
        <authorList>
            <person name="Vinaya Kumar K."/>
            <person name="Shekhar M.S."/>
            <person name="Otta S.K."/>
            <person name="Karthic K."/>
            <person name="Ashok Kumar J."/>
            <person name="Gopikrishna G."/>
            <person name="Vijayan K.K."/>
        </authorList>
    </citation>
    <scope>NUCLEOTIDE SEQUENCE</scope>
    <source>
        <strain evidence="1">IN_AP4RU</strain>
    </source>
</reference>
<name>A0A2I6SBH1_9VIRU</name>
<organism evidence="1">
    <name type="scientific">White spot syndrome virus</name>
    <dbReference type="NCBI Taxonomy" id="342409"/>
    <lineage>
        <taxon>Viruses</taxon>
        <taxon>Viruses incertae sedis</taxon>
        <taxon>Naldaviricetes</taxon>
        <taxon>Nimaviridae</taxon>
        <taxon>Whispovirus</taxon>
    </lineage>
</organism>
<accession>A0A2I6SBH1</accession>
<reference evidence="1" key="1">
    <citation type="submission" date="2017-12" db="EMBL/GenBank/DDBJ databases">
        <authorList>
            <person name="Katneni V.K."/>
            <person name="Shekhar M.S."/>
            <person name="Otta S.K."/>
            <person name="Karthic K."/>
            <person name="Jangam A.K."/>
            <person name="Gopikrishna G."/>
            <person name="Vijayan K.K."/>
        </authorList>
    </citation>
    <scope>NUCLEOTIDE SEQUENCE [LARGE SCALE GENOMIC DNA]</scope>
    <source>
        <strain evidence="1">IN_AP4RU</strain>
    </source>
</reference>
<proteinExistence type="predicted"/>
<protein>
    <submittedName>
        <fullName evidence="1">WSSV031</fullName>
    </submittedName>
</protein>